<dbReference type="EMBL" id="CP080507">
    <property type="protein sequence ID" value="QYM79345.1"/>
    <property type="molecule type" value="Genomic_DNA"/>
</dbReference>
<dbReference type="GO" id="GO:0000155">
    <property type="term" value="F:phosphorelay sensor kinase activity"/>
    <property type="evidence" value="ECO:0007669"/>
    <property type="project" value="InterPro"/>
</dbReference>
<organism evidence="14 15">
    <name type="scientific">Horticoccus luteus</name>
    <dbReference type="NCBI Taxonomy" id="2862869"/>
    <lineage>
        <taxon>Bacteria</taxon>
        <taxon>Pseudomonadati</taxon>
        <taxon>Verrucomicrobiota</taxon>
        <taxon>Opitutia</taxon>
        <taxon>Opitutales</taxon>
        <taxon>Opitutaceae</taxon>
        <taxon>Horticoccus</taxon>
    </lineage>
</organism>
<keyword evidence="6" id="KW-0378">Hydrolase</keyword>
<protein>
    <submittedName>
        <fullName evidence="14">PAS domain S-box protein</fullName>
    </submittedName>
</protein>
<dbReference type="GO" id="GO:0006935">
    <property type="term" value="P:chemotaxis"/>
    <property type="evidence" value="ECO:0007669"/>
    <property type="project" value="UniProtKB-UniRule"/>
</dbReference>
<evidence type="ECO:0000256" key="6">
    <source>
        <dbReference type="PROSITE-ProRule" id="PRU00050"/>
    </source>
</evidence>
<dbReference type="InterPro" id="IPR013767">
    <property type="entry name" value="PAS_fold"/>
</dbReference>
<keyword evidence="5" id="KW-0949">S-adenosyl-L-methionine</keyword>
<accession>A0A8F9XHH8</accession>
<feature type="domain" description="CheR-type methyltransferase" evidence="13">
    <location>
        <begin position="242"/>
        <end position="509"/>
    </location>
</feature>
<dbReference type="InterPro" id="IPR003661">
    <property type="entry name" value="HisK_dim/P_dom"/>
</dbReference>
<dbReference type="GO" id="GO:0006355">
    <property type="term" value="P:regulation of DNA-templated transcription"/>
    <property type="evidence" value="ECO:0007669"/>
    <property type="project" value="InterPro"/>
</dbReference>
<dbReference type="SUPFAM" id="SSF47384">
    <property type="entry name" value="Homodimeric domain of signal transducing histidine kinase"/>
    <property type="match status" value="1"/>
</dbReference>
<dbReference type="SUPFAM" id="SSF53335">
    <property type="entry name" value="S-adenosyl-L-methionine-dependent methyltransferases"/>
    <property type="match status" value="1"/>
</dbReference>
<dbReference type="SUPFAM" id="SSF52738">
    <property type="entry name" value="Methylesterase CheB, C-terminal domain"/>
    <property type="match status" value="1"/>
</dbReference>
<dbReference type="Pfam" id="PF02518">
    <property type="entry name" value="HATPase_c"/>
    <property type="match status" value="1"/>
</dbReference>
<dbReference type="GO" id="GO:0005737">
    <property type="term" value="C:cytoplasm"/>
    <property type="evidence" value="ECO:0007669"/>
    <property type="project" value="InterPro"/>
</dbReference>
<comment type="catalytic activity">
    <reaction evidence="2">
        <text>L-glutamyl-[protein] + S-adenosyl-L-methionine = [protein]-L-glutamate 5-O-methyl ester + S-adenosyl-L-homocysteine</text>
        <dbReference type="Rhea" id="RHEA:24452"/>
        <dbReference type="Rhea" id="RHEA-COMP:10208"/>
        <dbReference type="Rhea" id="RHEA-COMP:10311"/>
        <dbReference type="ChEBI" id="CHEBI:29973"/>
        <dbReference type="ChEBI" id="CHEBI:57856"/>
        <dbReference type="ChEBI" id="CHEBI:59789"/>
        <dbReference type="ChEBI" id="CHEBI:82795"/>
        <dbReference type="EC" id="2.1.1.80"/>
    </reaction>
</comment>
<evidence type="ECO:0000256" key="3">
    <source>
        <dbReference type="ARBA" id="ARBA00022603"/>
    </source>
</evidence>
<dbReference type="InterPro" id="IPR050903">
    <property type="entry name" value="Bact_Chemotaxis_MeTrfase"/>
</dbReference>
<dbReference type="InterPro" id="IPR036804">
    <property type="entry name" value="CheR_N_sf"/>
</dbReference>
<keyword evidence="6" id="KW-0145">Chemotaxis</keyword>
<feature type="region of interest" description="Disordered" evidence="8">
    <location>
        <begin position="662"/>
        <end position="683"/>
    </location>
</feature>
<dbReference type="CDD" id="cd00130">
    <property type="entry name" value="PAS"/>
    <property type="match status" value="3"/>
</dbReference>
<dbReference type="InterPro" id="IPR013655">
    <property type="entry name" value="PAS_fold_3"/>
</dbReference>
<dbReference type="SUPFAM" id="SSF55874">
    <property type="entry name" value="ATPase domain of HSP90 chaperone/DNA topoisomerase II/histidine kinase"/>
    <property type="match status" value="1"/>
</dbReference>
<dbReference type="PANTHER" id="PTHR24422:SF27">
    <property type="entry name" value="PROTEIN-GLUTAMATE O-METHYLTRANSFERASE"/>
    <property type="match status" value="1"/>
</dbReference>
<gene>
    <name evidence="14" type="ORF">K0B96_01635</name>
</gene>
<dbReference type="Gene3D" id="1.10.155.10">
    <property type="entry name" value="Chemotaxis receptor methyltransferase CheR, N-terminal domain"/>
    <property type="match status" value="1"/>
</dbReference>
<evidence type="ECO:0000256" key="8">
    <source>
        <dbReference type="SAM" id="MobiDB-lite"/>
    </source>
</evidence>
<dbReference type="InterPro" id="IPR001610">
    <property type="entry name" value="PAC"/>
</dbReference>
<dbReference type="InterPro" id="IPR003594">
    <property type="entry name" value="HATPase_dom"/>
</dbReference>
<dbReference type="InterPro" id="IPR000700">
    <property type="entry name" value="PAS-assoc_C"/>
</dbReference>
<dbReference type="Pfam" id="PF13596">
    <property type="entry name" value="PAS_10"/>
    <property type="match status" value="1"/>
</dbReference>
<comment type="catalytic activity">
    <reaction evidence="1">
        <text>ATP + protein L-histidine = ADP + protein N-phospho-L-histidine.</text>
        <dbReference type="EC" id="2.7.13.3"/>
    </reaction>
</comment>
<dbReference type="Gene3D" id="3.30.565.10">
    <property type="entry name" value="Histidine kinase-like ATPase, C-terminal domain"/>
    <property type="match status" value="1"/>
</dbReference>
<dbReference type="PROSITE" id="PS50112">
    <property type="entry name" value="PAS"/>
    <property type="match status" value="2"/>
</dbReference>
<evidence type="ECO:0000256" key="1">
    <source>
        <dbReference type="ARBA" id="ARBA00000085"/>
    </source>
</evidence>
<feature type="compositionally biased region" description="Pro residues" evidence="8">
    <location>
        <begin position="1"/>
        <end position="15"/>
    </location>
</feature>
<dbReference type="CDD" id="cd16434">
    <property type="entry name" value="CheB-CheR_fusion"/>
    <property type="match status" value="1"/>
</dbReference>
<name>A0A8F9XHH8_9BACT</name>
<dbReference type="GO" id="GO:0032259">
    <property type="term" value="P:methylation"/>
    <property type="evidence" value="ECO:0007669"/>
    <property type="project" value="UniProtKB-KW"/>
</dbReference>
<dbReference type="GO" id="GO:0008984">
    <property type="term" value="F:protein-glutamate methylesterase activity"/>
    <property type="evidence" value="ECO:0007669"/>
    <property type="project" value="InterPro"/>
</dbReference>
<dbReference type="Pfam" id="PF03705">
    <property type="entry name" value="CheR_N"/>
    <property type="match status" value="1"/>
</dbReference>
<dbReference type="NCBIfam" id="TIGR00229">
    <property type="entry name" value="sensory_box"/>
    <property type="match status" value="2"/>
</dbReference>
<dbReference type="PANTHER" id="PTHR24422">
    <property type="entry name" value="CHEMOTAXIS PROTEIN METHYLTRANSFERASE"/>
    <property type="match status" value="1"/>
</dbReference>
<dbReference type="Pfam" id="PF00512">
    <property type="entry name" value="HisKA"/>
    <property type="match status" value="1"/>
</dbReference>
<feature type="domain" description="PAS" evidence="10">
    <location>
        <begin position="1141"/>
        <end position="1211"/>
    </location>
</feature>
<evidence type="ECO:0000259" key="10">
    <source>
        <dbReference type="PROSITE" id="PS50112"/>
    </source>
</evidence>
<dbReference type="Gene3D" id="3.40.50.150">
    <property type="entry name" value="Vaccinia Virus protein VP39"/>
    <property type="match status" value="1"/>
</dbReference>
<dbReference type="Pfam" id="PF08448">
    <property type="entry name" value="PAS_4"/>
    <property type="match status" value="1"/>
</dbReference>
<keyword evidence="15" id="KW-1185">Reference proteome</keyword>
<evidence type="ECO:0000259" key="13">
    <source>
        <dbReference type="PROSITE" id="PS50123"/>
    </source>
</evidence>
<dbReference type="Gene3D" id="3.40.50.180">
    <property type="entry name" value="Methylesterase CheB, C-terminal domain"/>
    <property type="match status" value="1"/>
</dbReference>
<dbReference type="InterPro" id="IPR000673">
    <property type="entry name" value="Sig_transdc_resp-reg_Me-estase"/>
</dbReference>
<evidence type="ECO:0000259" key="9">
    <source>
        <dbReference type="PROSITE" id="PS50109"/>
    </source>
</evidence>
<feature type="active site" evidence="6">
    <location>
        <position position="162"/>
    </location>
</feature>
<dbReference type="CDD" id="cd00082">
    <property type="entry name" value="HisKA"/>
    <property type="match status" value="1"/>
</dbReference>
<feature type="domain" description="PAC" evidence="11">
    <location>
        <begin position="1214"/>
        <end position="1266"/>
    </location>
</feature>
<evidence type="ECO:0000256" key="7">
    <source>
        <dbReference type="SAM" id="Coils"/>
    </source>
</evidence>
<dbReference type="SMART" id="SM00388">
    <property type="entry name" value="HisKA"/>
    <property type="match status" value="1"/>
</dbReference>
<evidence type="ECO:0000259" key="12">
    <source>
        <dbReference type="PROSITE" id="PS50122"/>
    </source>
</evidence>
<dbReference type="KEGG" id="ole:K0B96_01635"/>
<dbReference type="Gene3D" id="3.30.450.20">
    <property type="entry name" value="PAS domain"/>
    <property type="match status" value="4"/>
</dbReference>
<dbReference type="InterPro" id="IPR029063">
    <property type="entry name" value="SAM-dependent_MTases_sf"/>
</dbReference>
<feature type="domain" description="CheB-type methylesterase" evidence="12">
    <location>
        <begin position="31"/>
        <end position="212"/>
    </location>
</feature>
<keyword evidence="4" id="KW-0808">Transferase</keyword>
<evidence type="ECO:0000313" key="15">
    <source>
        <dbReference type="Proteomes" id="UP000825051"/>
    </source>
</evidence>
<feature type="domain" description="PAS" evidence="10">
    <location>
        <begin position="1016"/>
        <end position="1074"/>
    </location>
</feature>
<dbReference type="PROSITE" id="PS50113">
    <property type="entry name" value="PAC"/>
    <property type="match status" value="1"/>
</dbReference>
<dbReference type="InterPro" id="IPR035909">
    <property type="entry name" value="CheB_C"/>
</dbReference>
<feature type="domain" description="Histidine kinase" evidence="9">
    <location>
        <begin position="1288"/>
        <end position="1500"/>
    </location>
</feature>
<dbReference type="Proteomes" id="UP000825051">
    <property type="component" value="Chromosome"/>
</dbReference>
<dbReference type="PROSITE" id="PS50122">
    <property type="entry name" value="CHEB"/>
    <property type="match status" value="1"/>
</dbReference>
<dbReference type="PRINTS" id="PR00996">
    <property type="entry name" value="CHERMTFRASE"/>
</dbReference>
<dbReference type="InterPro" id="IPR036890">
    <property type="entry name" value="HATPase_C_sf"/>
</dbReference>
<dbReference type="PROSITE" id="PS50109">
    <property type="entry name" value="HIS_KIN"/>
    <property type="match status" value="1"/>
</dbReference>
<dbReference type="PROSITE" id="PS50123">
    <property type="entry name" value="CHER"/>
    <property type="match status" value="1"/>
</dbReference>
<dbReference type="Pfam" id="PF08447">
    <property type="entry name" value="PAS_3"/>
    <property type="match status" value="1"/>
</dbReference>
<reference evidence="14" key="1">
    <citation type="submission" date="2021-08" db="EMBL/GenBank/DDBJ databases">
        <title>Genome of a novel bacterium of the phylum Verrucomicrobia, Oleiharenicola sp. KSB-15.</title>
        <authorList>
            <person name="Chung J.-H."/>
            <person name="Ahn J.-H."/>
            <person name="Yoon Y."/>
            <person name="Kim D.-Y."/>
            <person name="An S.-H."/>
            <person name="Park I."/>
            <person name="Yeon J."/>
        </authorList>
    </citation>
    <scope>NUCLEOTIDE SEQUENCE</scope>
    <source>
        <strain evidence="14">KSB-15</strain>
    </source>
</reference>
<feature type="region of interest" description="Disordered" evidence="8">
    <location>
        <begin position="1"/>
        <end position="35"/>
    </location>
</feature>
<evidence type="ECO:0000313" key="14">
    <source>
        <dbReference type="EMBL" id="QYM79345.1"/>
    </source>
</evidence>
<dbReference type="RefSeq" id="WP_220163097.1">
    <property type="nucleotide sequence ID" value="NZ_CP080507.1"/>
</dbReference>
<evidence type="ECO:0000256" key="5">
    <source>
        <dbReference type="ARBA" id="ARBA00022691"/>
    </source>
</evidence>
<keyword evidence="7" id="KW-0175">Coiled coil</keyword>
<dbReference type="FunFam" id="3.30.450.20:FF:000099">
    <property type="entry name" value="Sensory box sensor histidine kinase"/>
    <property type="match status" value="1"/>
</dbReference>
<evidence type="ECO:0000256" key="2">
    <source>
        <dbReference type="ARBA" id="ARBA00001541"/>
    </source>
</evidence>
<keyword evidence="3" id="KW-0489">Methyltransferase</keyword>
<dbReference type="Gene3D" id="1.10.287.130">
    <property type="match status" value="1"/>
</dbReference>
<dbReference type="InterPro" id="IPR036097">
    <property type="entry name" value="HisK_dim/P_sf"/>
</dbReference>
<proteinExistence type="predicted"/>
<dbReference type="Pfam" id="PF01739">
    <property type="entry name" value="CheR"/>
    <property type="match status" value="1"/>
</dbReference>
<dbReference type="InterPro" id="IPR022642">
    <property type="entry name" value="CheR_C"/>
</dbReference>
<sequence>MPPPKKSPGHAPAPGPKRTATPRAARKKASPRPSFPVVGIGASAGGLEAFIALLKALPVDTGMGFVVVQHLAPTQDGMLPKLLAKTTSMPVWEVSDGMIVEPNQIYVIPSNKSMSISGGALNLLPRQVTQGPVRSIDFFLKSLAQDRGNEAIGIILSGTASDGTMGLEAIKAEGGITFAQDDSAKFDSMPRSAIAADCVDFVLAPAAIAAELARLARHPYVRQPRDAEPEDAPVPEAKPGDDFTKVRTLLRRRVGTDFAFYKPATLHRRLHRRMVLGEFSTLAAYITFLETHPAELEILAGDFLIGVTNFFRDPAAFAVLKRKIFPRLLKLHDTSSEEGALRIWVLGCSTGQEAYSIAMAWLEFARAAGTNTGLQIFCTDVHGPYVDRARAAVYSRSLVQDVSAERLRNFFVEVEGGYRVSKTIRDMCVFARQNVLTDPPFSHLDLISCRNMLIYIRADLQKKIVPTFHFALKPGGVLFLGPAETVSGFADLFAPLDPKNKFFTRRPSATNREMRYTAQPPAAAKVASAPLRLQTLPPAATGDAQREADRLMLAKHAPVGVLVTADLDVLQFRGATGLFLEASSGKASLNLLKMAREGLFSPLRRTINKAVKDQATMRSPAVTVKSPGQTLTVVIEVIPLKTQPEAQPCLLVNFHRVEPAAATEARPTAPPATDCPPADGRRKTSENVHLLHELAETKEHLQSVIEQQDAYNEELQSANEEAQAGNEELQSINEEMETAKEELQAGNEELTTLNEELSARNDLLGQTSNDLSNLMTSAQIPAVILTRDLRVRRFTPRAEQLLGITAADVGRPLADLALRVPVLDLKTTLVRVIDTVTAHEEEVQNPEGRWFSLRIHPYVTTENKIDGAVLVFVDVGGLKRAQTQLIETRDYAANIVETVGDALLVLDSDLIVQTANHAYYDLFLSAPQETEQKSIYALGNGQWKRPEFRAMLEKILPDNERIHNYDLEGEFPRLGRRIFRLNARRIRPSATSRPLILIALGDVTEQRAAAQVIHASENRYRRLFEAARDGVLIVDPTTRRILDANPYIVQLLGETCAELVGQDLRQIGLFADEDAARAAFETLATKHVVRFDKLTLTIRSGETRDVEVLANLYVEDGRAAIQCNIRDITERGVAEERYRESAGRFRAMAESMLQKIFAAGPDGVATYFNRQWLEFTGTTLDELLTLGWQSFLHPDDVEPTKRRWRQAIDTGAMFELEHRLRRHDGVHRWHLSRARATADAEGRIVMWIGSSTDIDEQKRVEEKLELMVAERTTELKAIIGELETFSYAMAHDLRGPLRALQGYANILNEDYADKLDDSGQRFVRQIASAADRMHKLVTDVLTLTRLTRAPLPLQAVALRPLVETVIEQYPALKDARIQLSGAFPTALANPSALTQAIANLLTNAVKFVPAGRPAEVKIFAEETEREITLFVTDQGLGIPTQDQQRIFQLFERAHGTEHLEGSGIGLSIVRRTVERMGGSVGVKSRPGEGSTFWLTLRRPEASP</sequence>
<feature type="active site" evidence="6">
    <location>
        <position position="70"/>
    </location>
</feature>
<dbReference type="InterPro" id="IPR035965">
    <property type="entry name" value="PAS-like_dom_sf"/>
</dbReference>
<dbReference type="SMART" id="SM00387">
    <property type="entry name" value="HATPase_c"/>
    <property type="match status" value="1"/>
</dbReference>
<dbReference type="InterPro" id="IPR000014">
    <property type="entry name" value="PAS"/>
</dbReference>
<dbReference type="GO" id="GO:0000156">
    <property type="term" value="F:phosphorelay response regulator activity"/>
    <property type="evidence" value="ECO:0007669"/>
    <property type="project" value="InterPro"/>
</dbReference>
<dbReference type="GO" id="GO:0008983">
    <property type="term" value="F:protein-glutamate O-methyltransferase activity"/>
    <property type="evidence" value="ECO:0007669"/>
    <property type="project" value="UniProtKB-EC"/>
</dbReference>
<dbReference type="Pfam" id="PF01339">
    <property type="entry name" value="CheB_methylest"/>
    <property type="match status" value="1"/>
</dbReference>
<evidence type="ECO:0000259" key="11">
    <source>
        <dbReference type="PROSITE" id="PS50113"/>
    </source>
</evidence>
<evidence type="ECO:0000256" key="4">
    <source>
        <dbReference type="ARBA" id="ARBA00022679"/>
    </source>
</evidence>
<dbReference type="SUPFAM" id="SSF47757">
    <property type="entry name" value="Chemotaxis receptor methyltransferase CheR, N-terminal domain"/>
    <property type="match status" value="1"/>
</dbReference>
<dbReference type="InterPro" id="IPR000780">
    <property type="entry name" value="CheR_MeTrfase"/>
</dbReference>
<dbReference type="SMART" id="SM00086">
    <property type="entry name" value="PAC"/>
    <property type="match status" value="2"/>
</dbReference>
<dbReference type="SUPFAM" id="SSF55785">
    <property type="entry name" value="PYP-like sensor domain (PAS domain)"/>
    <property type="match status" value="4"/>
</dbReference>
<dbReference type="SMART" id="SM00091">
    <property type="entry name" value="PAS"/>
    <property type="match status" value="4"/>
</dbReference>
<feature type="coiled-coil region" evidence="7">
    <location>
        <begin position="694"/>
        <end position="760"/>
    </location>
</feature>
<feature type="active site" evidence="6">
    <location>
        <position position="43"/>
    </location>
</feature>
<dbReference type="SMART" id="SM00138">
    <property type="entry name" value="MeTrc"/>
    <property type="match status" value="1"/>
</dbReference>
<dbReference type="InterPro" id="IPR013656">
    <property type="entry name" value="PAS_4"/>
</dbReference>
<dbReference type="InterPro" id="IPR005467">
    <property type="entry name" value="His_kinase_dom"/>
</dbReference>
<dbReference type="InterPro" id="IPR022641">
    <property type="entry name" value="CheR_N"/>
</dbReference>
<dbReference type="Pfam" id="PF00989">
    <property type="entry name" value="PAS"/>
    <property type="match status" value="1"/>
</dbReference>